<dbReference type="Pfam" id="PF22694">
    <property type="entry name" value="CtpB_N-like"/>
    <property type="match status" value="1"/>
</dbReference>
<comment type="caution">
    <text evidence="2">The sequence shown here is derived from an EMBL/GenBank/DDBJ whole genome shotgun (WGS) entry which is preliminary data.</text>
</comment>
<evidence type="ECO:0000313" key="2">
    <source>
        <dbReference type="EMBL" id="GAI40428.1"/>
    </source>
</evidence>
<sequence length="159" mass="17390">WNFIFQNYVDRERLDVDALSQAAIKGMVEALDDPYTSYLDAEAYQLSLSNLEGKLWMAIPSVRRTPDLIRDDCDGTAGCGGSPDFSNCLASPVPRRALAACSSSYSWGTSISITAMNRMPIKKAILAVAKPISLIAVPRSSVKEMYIITPAEKPSRVAR</sequence>
<organism evidence="2">
    <name type="scientific">marine sediment metagenome</name>
    <dbReference type="NCBI Taxonomy" id="412755"/>
    <lineage>
        <taxon>unclassified sequences</taxon>
        <taxon>metagenomes</taxon>
        <taxon>ecological metagenomes</taxon>
    </lineage>
</organism>
<evidence type="ECO:0000259" key="1">
    <source>
        <dbReference type="Pfam" id="PF22694"/>
    </source>
</evidence>
<dbReference type="EMBL" id="BARV01033004">
    <property type="protein sequence ID" value="GAI40428.1"/>
    <property type="molecule type" value="Genomic_DNA"/>
</dbReference>
<proteinExistence type="predicted"/>
<protein>
    <recommendedName>
        <fullName evidence="1">Activating protease CtpA/B N-terminal domain-containing protein</fullName>
    </recommendedName>
</protein>
<dbReference type="Gene3D" id="3.30.750.44">
    <property type="match status" value="1"/>
</dbReference>
<reference evidence="2" key="1">
    <citation type="journal article" date="2014" name="Front. Microbiol.">
        <title>High frequency of phylogenetically diverse reductive dehalogenase-homologous genes in deep subseafloor sedimentary metagenomes.</title>
        <authorList>
            <person name="Kawai M."/>
            <person name="Futagami T."/>
            <person name="Toyoda A."/>
            <person name="Takaki Y."/>
            <person name="Nishi S."/>
            <person name="Hori S."/>
            <person name="Arai W."/>
            <person name="Tsubouchi T."/>
            <person name="Morono Y."/>
            <person name="Uchiyama I."/>
            <person name="Ito T."/>
            <person name="Fujiyama A."/>
            <person name="Inagaki F."/>
            <person name="Takami H."/>
        </authorList>
    </citation>
    <scope>NUCLEOTIDE SEQUENCE</scope>
    <source>
        <strain evidence="2">Expedition CK06-06</strain>
    </source>
</reference>
<dbReference type="AlphaFoldDB" id="X1N9W9"/>
<accession>X1N9W9</accession>
<gene>
    <name evidence="2" type="ORF">S06H3_51947</name>
</gene>
<feature type="non-terminal residue" evidence="2">
    <location>
        <position position="1"/>
    </location>
</feature>
<feature type="domain" description="Activating protease CtpA/B N-terminal" evidence="1">
    <location>
        <begin position="2"/>
        <end position="42"/>
    </location>
</feature>
<dbReference type="InterPro" id="IPR055210">
    <property type="entry name" value="CtpA/B_N"/>
</dbReference>
<name>X1N9W9_9ZZZZ</name>